<dbReference type="InterPro" id="IPR036890">
    <property type="entry name" value="HATPase_C_sf"/>
</dbReference>
<name>A0A5B7YDD0_9ALTE</name>
<keyword evidence="6" id="KW-1133">Transmembrane helix</keyword>
<dbReference type="SUPFAM" id="SSF47226">
    <property type="entry name" value="Histidine-containing phosphotransfer domain, HPT domain"/>
    <property type="match status" value="1"/>
</dbReference>
<evidence type="ECO:0000256" key="1">
    <source>
        <dbReference type="ARBA" id="ARBA00000085"/>
    </source>
</evidence>
<dbReference type="InterPro" id="IPR013655">
    <property type="entry name" value="PAS_fold_3"/>
</dbReference>
<dbReference type="OrthoDB" id="9808408at2"/>
<dbReference type="EC" id="2.7.13.3" evidence="2"/>
<feature type="transmembrane region" description="Helical" evidence="6">
    <location>
        <begin position="83"/>
        <end position="100"/>
    </location>
</feature>
<dbReference type="Pfam" id="PF08447">
    <property type="entry name" value="PAS_3"/>
    <property type="match status" value="1"/>
</dbReference>
<dbReference type="SUPFAM" id="SSF52172">
    <property type="entry name" value="CheY-like"/>
    <property type="match status" value="1"/>
</dbReference>
<dbReference type="PRINTS" id="PR00344">
    <property type="entry name" value="BCTRLSENSOR"/>
</dbReference>
<organism evidence="11 12">
    <name type="scientific">Salinimonas iocasae</name>
    <dbReference type="NCBI Taxonomy" id="2572577"/>
    <lineage>
        <taxon>Bacteria</taxon>
        <taxon>Pseudomonadati</taxon>
        <taxon>Pseudomonadota</taxon>
        <taxon>Gammaproteobacteria</taxon>
        <taxon>Alteromonadales</taxon>
        <taxon>Alteromonadaceae</taxon>
        <taxon>Alteromonas/Salinimonas group</taxon>
        <taxon>Salinimonas</taxon>
    </lineage>
</organism>
<evidence type="ECO:0000256" key="4">
    <source>
        <dbReference type="ARBA" id="ARBA00023012"/>
    </source>
</evidence>
<proteinExistence type="predicted"/>
<keyword evidence="4" id="KW-0902">Two-component regulatory system</keyword>
<evidence type="ECO:0000313" key="11">
    <source>
        <dbReference type="EMBL" id="QCZ93273.1"/>
    </source>
</evidence>
<evidence type="ECO:0000256" key="5">
    <source>
        <dbReference type="PROSITE-ProRule" id="PRU00169"/>
    </source>
</evidence>
<dbReference type="CDD" id="cd17546">
    <property type="entry name" value="REC_hyHK_CKI1_RcsC-like"/>
    <property type="match status" value="1"/>
</dbReference>
<dbReference type="PROSITE" id="PS50109">
    <property type="entry name" value="HIS_KIN"/>
    <property type="match status" value="1"/>
</dbReference>
<evidence type="ECO:0000259" key="7">
    <source>
        <dbReference type="PROSITE" id="PS50109"/>
    </source>
</evidence>
<dbReference type="PROSITE" id="PS50113">
    <property type="entry name" value="PAC"/>
    <property type="match status" value="1"/>
</dbReference>
<dbReference type="InterPro" id="IPR000700">
    <property type="entry name" value="PAS-assoc_C"/>
</dbReference>
<dbReference type="SUPFAM" id="SSF55874">
    <property type="entry name" value="ATPase domain of HSP90 chaperone/DNA topoisomerase II/histidine kinase"/>
    <property type="match status" value="1"/>
</dbReference>
<feature type="transmembrane region" description="Helical" evidence="6">
    <location>
        <begin position="50"/>
        <end position="71"/>
    </location>
</feature>
<evidence type="ECO:0000256" key="2">
    <source>
        <dbReference type="ARBA" id="ARBA00012438"/>
    </source>
</evidence>
<dbReference type="Gene3D" id="3.30.450.20">
    <property type="entry name" value="PAS domain"/>
    <property type="match status" value="1"/>
</dbReference>
<dbReference type="InterPro" id="IPR005467">
    <property type="entry name" value="His_kinase_dom"/>
</dbReference>
<dbReference type="SUPFAM" id="SSF55785">
    <property type="entry name" value="PYP-like sensor domain (PAS domain)"/>
    <property type="match status" value="1"/>
</dbReference>
<dbReference type="PROSITE" id="PS50110">
    <property type="entry name" value="RESPONSE_REGULATORY"/>
    <property type="match status" value="1"/>
</dbReference>
<dbReference type="InterPro" id="IPR001789">
    <property type="entry name" value="Sig_transdc_resp-reg_receiver"/>
</dbReference>
<dbReference type="GO" id="GO:0005886">
    <property type="term" value="C:plasma membrane"/>
    <property type="evidence" value="ECO:0007669"/>
    <property type="project" value="UniProtKB-SubCell"/>
</dbReference>
<feature type="domain" description="Response regulatory" evidence="8">
    <location>
        <begin position="826"/>
        <end position="942"/>
    </location>
</feature>
<dbReference type="KEGG" id="salk:FBQ74_07140"/>
<dbReference type="CDD" id="cd00130">
    <property type="entry name" value="PAS"/>
    <property type="match status" value="1"/>
</dbReference>
<dbReference type="InterPro" id="IPR004358">
    <property type="entry name" value="Sig_transdc_His_kin-like_C"/>
</dbReference>
<feature type="domain" description="Histidine kinase" evidence="7">
    <location>
        <begin position="450"/>
        <end position="672"/>
    </location>
</feature>
<dbReference type="SMART" id="SM00448">
    <property type="entry name" value="REC"/>
    <property type="match status" value="1"/>
</dbReference>
<dbReference type="InterPro" id="IPR036097">
    <property type="entry name" value="HisK_dim/P_sf"/>
</dbReference>
<dbReference type="InterPro" id="IPR011006">
    <property type="entry name" value="CheY-like_superfamily"/>
</dbReference>
<evidence type="ECO:0000256" key="6">
    <source>
        <dbReference type="SAM" id="Phobius"/>
    </source>
</evidence>
<dbReference type="InterPro" id="IPR001610">
    <property type="entry name" value="PAC"/>
</dbReference>
<dbReference type="PANTHER" id="PTHR45339">
    <property type="entry name" value="HYBRID SIGNAL TRANSDUCTION HISTIDINE KINASE J"/>
    <property type="match status" value="1"/>
</dbReference>
<evidence type="ECO:0000256" key="3">
    <source>
        <dbReference type="ARBA" id="ARBA00022553"/>
    </source>
</evidence>
<keyword evidence="6" id="KW-0472">Membrane</keyword>
<dbReference type="SMART" id="SM00387">
    <property type="entry name" value="HATPase_c"/>
    <property type="match status" value="1"/>
</dbReference>
<dbReference type="EMBL" id="CP039852">
    <property type="protein sequence ID" value="QCZ93273.1"/>
    <property type="molecule type" value="Genomic_DNA"/>
</dbReference>
<dbReference type="InterPro" id="IPR036641">
    <property type="entry name" value="HPT_dom_sf"/>
</dbReference>
<dbReference type="Gene3D" id="1.20.120.160">
    <property type="entry name" value="HPT domain"/>
    <property type="match status" value="1"/>
</dbReference>
<dbReference type="GO" id="GO:0005524">
    <property type="term" value="F:ATP binding"/>
    <property type="evidence" value="ECO:0007669"/>
    <property type="project" value="UniProtKB-KW"/>
</dbReference>
<dbReference type="Gene3D" id="3.40.50.2300">
    <property type="match status" value="1"/>
</dbReference>
<dbReference type="PANTHER" id="PTHR45339:SF3">
    <property type="entry name" value="HISTIDINE KINASE"/>
    <property type="match status" value="1"/>
</dbReference>
<dbReference type="FunFam" id="3.30.565.10:FF:000010">
    <property type="entry name" value="Sensor histidine kinase RcsC"/>
    <property type="match status" value="1"/>
</dbReference>
<feature type="domain" description="PAC" evidence="10">
    <location>
        <begin position="380"/>
        <end position="432"/>
    </location>
</feature>
<dbReference type="Gene3D" id="3.30.565.10">
    <property type="entry name" value="Histidine kinase-like ATPase, C-terminal domain"/>
    <property type="match status" value="1"/>
</dbReference>
<feature type="transmembrane region" description="Helical" evidence="6">
    <location>
        <begin position="112"/>
        <end position="136"/>
    </location>
</feature>
<dbReference type="Proteomes" id="UP000304912">
    <property type="component" value="Chromosome"/>
</dbReference>
<dbReference type="SMART" id="SM00086">
    <property type="entry name" value="PAC"/>
    <property type="match status" value="1"/>
</dbReference>
<gene>
    <name evidence="11" type="ORF">FBQ74_07140</name>
</gene>
<sequence length="1146" mass="126573">MLSIRQKVKTTAMLSAVQSGRRAMLNHIIFVQSSVALAAATSAMPEYITLPFIAQCAFAAALVIVPLVLLTVCRTFIADTQKIISMAGALLVLCGIHQLFTVTNPQYALNNLTTMTALLTTAILLFVLVSTVWARYATVKPTRNRTLENNRQKANTAQDICITTTMRAMQTWPGPHWQSFEKCPVGAHVYYCRGDKLILAYQNAAAIALTDYQATIDQDTIEDAIPCNLTEALLSRLIDIANGYDIPPGDDQENEALSAGPFCFSASQTEQGQLLLLFWQSPSDITSDSEAQPLPQYSQTMVSRAINGSIAGVYIYAAERSKHVFVNERYTEITGYAPDYIARLSTSDLLSLVHEDDRHRVASHFTKLLQSNDQAGALTDHIQYRFRHANGYWVWLLAQDVVFERTEHAVTQIMGSFLDITPIRNMQEKLQSTRDEAHKASLAKSAFMANMSHEIRTPMNAVLALTDMVLKMELGGRQREYLNQVHASSRWLLQILNDILDYSKLEANKLEINSDPFDLFALLSEVMQLFTATALQKGLDLRCEVSPTCLRYVEGDHVRLRQILTNLLGNALKFTEQGFICLTVTTVKRTSEKDYVVSFNVRDTGIGIAPNNIAPLFAPFSQADSSISRQYGGSGLGLTICKRLAQLLNGDISVSSKPDEGSEFTLSVPLKAQANASPESSLKNKRVTLFSDIDDNVKLLKQYCARGAYHLQDSLTLSALSAYQSATDFLIIDISSLTHSQCKAILSAIFTHSHNTHVEAGIVVLSTLTAYSDNVCDVMLNLPSRWVCHPLLPSDLERAMLDLLPETNSVRPRSQAFSPTDFTGSRVLVVEDNAANQYVARELLQTLNITVDVANSGACALAMFKEQKYDIVLMDIQMPGLDGFETATAIRRLPDGGDVPVIALSAAAADHDRQKSIEAGMDAHIAKPIDINILESTLKKWLIPQDNLAHIQAAKAVEECLPASQHLDSFDIKRALARIANDTAVLRQLLNDFYHQYKDVAQKGGIHIVDGMPDEVTLHTLKGLSEAIGATNLSALCAEAMRESEQSALTEQIEQELIRVISCIRQWLSETNLPAKPNNDQPDPADITRLQQTLEDGTYISTSETSAYHALLTRQFGEEAAAPIVRSMHNLDYSQALNQLKKLINK</sequence>
<dbReference type="SMART" id="SM00388">
    <property type="entry name" value="HisKA"/>
    <property type="match status" value="1"/>
</dbReference>
<dbReference type="CDD" id="cd00082">
    <property type="entry name" value="HisKA"/>
    <property type="match status" value="1"/>
</dbReference>
<protein>
    <recommendedName>
        <fullName evidence="2">histidine kinase</fullName>
        <ecNumber evidence="2">2.7.13.3</ecNumber>
    </recommendedName>
</protein>
<dbReference type="NCBIfam" id="TIGR00229">
    <property type="entry name" value="sensory_box"/>
    <property type="match status" value="1"/>
</dbReference>
<evidence type="ECO:0000259" key="9">
    <source>
        <dbReference type="PROSITE" id="PS50112"/>
    </source>
</evidence>
<keyword evidence="3 5" id="KW-0597">Phosphoprotein</keyword>
<dbReference type="AlphaFoldDB" id="A0A5B7YDD0"/>
<keyword evidence="6" id="KW-0812">Transmembrane</keyword>
<dbReference type="InterPro" id="IPR035965">
    <property type="entry name" value="PAS-like_dom_sf"/>
</dbReference>
<evidence type="ECO:0000259" key="8">
    <source>
        <dbReference type="PROSITE" id="PS50110"/>
    </source>
</evidence>
<evidence type="ECO:0000259" key="10">
    <source>
        <dbReference type="PROSITE" id="PS50113"/>
    </source>
</evidence>
<keyword evidence="12" id="KW-1185">Reference proteome</keyword>
<dbReference type="CDD" id="cd16922">
    <property type="entry name" value="HATPase_EvgS-ArcB-TorS-like"/>
    <property type="match status" value="1"/>
</dbReference>
<dbReference type="Pfam" id="PF02518">
    <property type="entry name" value="HATPase_c"/>
    <property type="match status" value="1"/>
</dbReference>
<accession>A0A5B7YDD0</accession>
<reference evidence="11 12" key="1">
    <citation type="submission" date="2019-04" db="EMBL/GenBank/DDBJ databases">
        <title>Salinimonas iocasae sp. nov., a halophilic bacterium isolated from the outer tube casing of tubeworms in Okinawa Trough.</title>
        <authorList>
            <person name="Zhang H."/>
            <person name="Wang H."/>
            <person name="Li C."/>
        </authorList>
    </citation>
    <scope>NUCLEOTIDE SEQUENCE [LARGE SCALE GENOMIC DNA]</scope>
    <source>
        <strain evidence="11 12">KX18D6</strain>
    </source>
</reference>
<dbReference type="Pfam" id="PF00512">
    <property type="entry name" value="HisKA"/>
    <property type="match status" value="1"/>
</dbReference>
<feature type="domain" description="PAS" evidence="9">
    <location>
        <begin position="298"/>
        <end position="372"/>
    </location>
</feature>
<dbReference type="Gene3D" id="1.10.287.130">
    <property type="match status" value="1"/>
</dbReference>
<dbReference type="PROSITE" id="PS50112">
    <property type="entry name" value="PAS"/>
    <property type="match status" value="1"/>
</dbReference>
<comment type="catalytic activity">
    <reaction evidence="1">
        <text>ATP + protein L-histidine = ADP + protein N-phospho-L-histidine.</text>
        <dbReference type="EC" id="2.7.13.3"/>
    </reaction>
</comment>
<dbReference type="InterPro" id="IPR003661">
    <property type="entry name" value="HisK_dim/P_dom"/>
</dbReference>
<dbReference type="InterPro" id="IPR003594">
    <property type="entry name" value="HATPase_dom"/>
</dbReference>
<dbReference type="Pfam" id="PF00072">
    <property type="entry name" value="Response_reg"/>
    <property type="match status" value="1"/>
</dbReference>
<evidence type="ECO:0000313" key="12">
    <source>
        <dbReference type="Proteomes" id="UP000304912"/>
    </source>
</evidence>
<dbReference type="SUPFAM" id="SSF47384">
    <property type="entry name" value="Homodimeric domain of signal transducing histidine kinase"/>
    <property type="match status" value="1"/>
</dbReference>
<feature type="modified residue" description="4-aspartylphosphate" evidence="5">
    <location>
        <position position="875"/>
    </location>
</feature>
<dbReference type="InterPro" id="IPR000014">
    <property type="entry name" value="PAS"/>
</dbReference>
<dbReference type="GO" id="GO:0000155">
    <property type="term" value="F:phosphorelay sensor kinase activity"/>
    <property type="evidence" value="ECO:0007669"/>
    <property type="project" value="InterPro"/>
</dbReference>